<keyword evidence="7" id="KW-0238">DNA-binding</keyword>
<evidence type="ECO:0000256" key="2">
    <source>
        <dbReference type="ARBA" id="ARBA00010708"/>
    </source>
</evidence>
<reference evidence="10 11" key="1">
    <citation type="submission" date="2022-12" db="EMBL/GenBank/DDBJ databases">
        <title>Draft genome sequence of Paenibacillus sp. dW9.</title>
        <authorList>
            <person name="Choi E.-W."/>
            <person name="Kim D.-U."/>
        </authorList>
    </citation>
    <scope>NUCLEOTIDE SEQUENCE [LARGE SCALE GENOMIC DNA]</scope>
    <source>
        <strain evidence="11">dW9</strain>
    </source>
</reference>
<dbReference type="RefSeq" id="WP_269880681.1">
    <property type="nucleotide sequence ID" value="NZ_JAQAGZ010000004.1"/>
</dbReference>
<dbReference type="Pfam" id="PF02518">
    <property type="entry name" value="HATPase_c"/>
    <property type="match status" value="1"/>
</dbReference>
<organism evidence="10 11">
    <name type="scientific">Paenibacillus gyeongsangnamensis</name>
    <dbReference type="NCBI Taxonomy" id="3388067"/>
    <lineage>
        <taxon>Bacteria</taxon>
        <taxon>Bacillati</taxon>
        <taxon>Bacillota</taxon>
        <taxon>Bacilli</taxon>
        <taxon>Bacillales</taxon>
        <taxon>Paenibacillaceae</taxon>
        <taxon>Paenibacillus</taxon>
    </lineage>
</organism>
<dbReference type="SUPFAM" id="SSF46785">
    <property type="entry name" value="Winged helix' DNA-binding domain"/>
    <property type="match status" value="1"/>
</dbReference>
<dbReference type="SUPFAM" id="SSF55874">
    <property type="entry name" value="ATPase domain of HSP90 chaperone/DNA topoisomerase II/histidine kinase"/>
    <property type="match status" value="1"/>
</dbReference>
<evidence type="ECO:0000256" key="4">
    <source>
        <dbReference type="ARBA" id="ARBA00022741"/>
    </source>
</evidence>
<evidence type="ECO:0000256" key="7">
    <source>
        <dbReference type="ARBA" id="ARBA00023125"/>
    </source>
</evidence>
<comment type="similarity">
    <text evidence="2">Belongs to the type II topoisomerase GyrB family.</text>
</comment>
<protein>
    <recommendedName>
        <fullName evidence="3">DNA topoisomerase (ATP-hydrolyzing)</fullName>
        <ecNumber evidence="3">5.6.2.2</ecNumber>
    </recommendedName>
</protein>
<gene>
    <name evidence="10" type="ORF">O9H85_07455</name>
</gene>
<dbReference type="PANTHER" id="PTHR45866:SF1">
    <property type="entry name" value="DNA GYRASE SUBUNIT B, MITOCHONDRIAL"/>
    <property type="match status" value="1"/>
</dbReference>
<evidence type="ECO:0000256" key="1">
    <source>
        <dbReference type="ARBA" id="ARBA00000185"/>
    </source>
</evidence>
<keyword evidence="4" id="KW-0547">Nucleotide-binding</keyword>
<keyword evidence="6" id="KW-0799">Topoisomerase</keyword>
<comment type="catalytic activity">
    <reaction evidence="1">
        <text>ATP-dependent breakage, passage and rejoining of double-stranded DNA.</text>
        <dbReference type="EC" id="5.6.2.2"/>
    </reaction>
</comment>
<evidence type="ECO:0000259" key="9">
    <source>
        <dbReference type="Pfam" id="PF02518"/>
    </source>
</evidence>
<dbReference type="Proteomes" id="UP001527882">
    <property type="component" value="Unassembled WGS sequence"/>
</dbReference>
<keyword evidence="8" id="KW-0413">Isomerase</keyword>
<name>A0ABT4Q5X4_9BACL</name>
<evidence type="ECO:0000256" key="8">
    <source>
        <dbReference type="ARBA" id="ARBA00023235"/>
    </source>
</evidence>
<comment type="caution">
    <text evidence="10">The sequence shown here is derived from an EMBL/GenBank/DDBJ whole genome shotgun (WGS) entry which is preliminary data.</text>
</comment>
<dbReference type="CDD" id="cd00090">
    <property type="entry name" value="HTH_ARSR"/>
    <property type="match status" value="1"/>
</dbReference>
<dbReference type="PRINTS" id="PR00418">
    <property type="entry name" value="TPI2FAMILY"/>
</dbReference>
<sequence length="378" mass="41736">MTRDLGAEVDALKRQMEELLQLVQGGFFSVVPQRPAARPEEEKMTLAVEPDGSVENGGAVFYSGHYRNRDSRFRWEPQERSLETLVNLQGEKAAKVLAALGQKQRLEILLEVLKEPVSGPELVERLHMGTTGQLYHHLKALLSADLIRQEERGGRYMLAQERSLPLLLLLAAVSDLLETSSYLDMAEARTHAEQYVGEASDEGFDPHLLLWAAVENSILEHRAGYCTAMHIILHEDGSVTVSDNGRGIPVQALPQTDRPAVQDVLTDIHRLSGHYVAPGGEKGISIAVVNALSSRLTVEIRREGRIYRQEYRNGIPQTGLWVIGATKETGTSVTFKPSGELFRTGFYRKELEDRLAAVRANDPGLNVVLETGGAGSAR</sequence>
<keyword evidence="5 10" id="KW-0067">ATP-binding</keyword>
<dbReference type="InterPro" id="IPR036390">
    <property type="entry name" value="WH_DNA-bd_sf"/>
</dbReference>
<feature type="domain" description="Histidine kinase/HSP90-like ATPase" evidence="9">
    <location>
        <begin position="207"/>
        <end position="336"/>
    </location>
</feature>
<dbReference type="InterPro" id="IPR036890">
    <property type="entry name" value="HATPase_C_sf"/>
</dbReference>
<dbReference type="Gene3D" id="1.10.10.10">
    <property type="entry name" value="Winged helix-like DNA-binding domain superfamily/Winged helix DNA-binding domain"/>
    <property type="match status" value="1"/>
</dbReference>
<evidence type="ECO:0000256" key="5">
    <source>
        <dbReference type="ARBA" id="ARBA00022840"/>
    </source>
</evidence>
<evidence type="ECO:0000256" key="6">
    <source>
        <dbReference type="ARBA" id="ARBA00023029"/>
    </source>
</evidence>
<dbReference type="EMBL" id="JAQAGZ010000004">
    <property type="protein sequence ID" value="MCZ8512265.1"/>
    <property type="molecule type" value="Genomic_DNA"/>
</dbReference>
<dbReference type="Gene3D" id="3.30.565.10">
    <property type="entry name" value="Histidine kinase-like ATPase, C-terminal domain"/>
    <property type="match status" value="1"/>
</dbReference>
<evidence type="ECO:0000313" key="10">
    <source>
        <dbReference type="EMBL" id="MCZ8512265.1"/>
    </source>
</evidence>
<dbReference type="InterPro" id="IPR036388">
    <property type="entry name" value="WH-like_DNA-bd_sf"/>
</dbReference>
<accession>A0ABT4Q5X4</accession>
<dbReference type="InterPro" id="IPR011991">
    <property type="entry name" value="ArsR-like_HTH"/>
</dbReference>
<dbReference type="EC" id="5.6.2.2" evidence="3"/>
<evidence type="ECO:0000256" key="3">
    <source>
        <dbReference type="ARBA" id="ARBA00012895"/>
    </source>
</evidence>
<dbReference type="GO" id="GO:0005524">
    <property type="term" value="F:ATP binding"/>
    <property type="evidence" value="ECO:0007669"/>
    <property type="project" value="UniProtKB-KW"/>
</dbReference>
<dbReference type="PANTHER" id="PTHR45866">
    <property type="entry name" value="DNA GYRASE/TOPOISOMERASE SUBUNIT B"/>
    <property type="match status" value="1"/>
</dbReference>
<evidence type="ECO:0000313" key="11">
    <source>
        <dbReference type="Proteomes" id="UP001527882"/>
    </source>
</evidence>
<dbReference type="InterPro" id="IPR003594">
    <property type="entry name" value="HATPase_dom"/>
</dbReference>
<keyword evidence="11" id="KW-1185">Reference proteome</keyword>
<proteinExistence type="inferred from homology"/>